<evidence type="ECO:0000313" key="7">
    <source>
        <dbReference type="Proteomes" id="UP000005666"/>
    </source>
</evidence>
<dbReference type="PANTHER" id="PTHR10291:SF43">
    <property type="entry name" value="DEHYDRODOLICHYL DIPHOSPHATE SYNTHASE COMPLEX SUBUNIT DHDDS"/>
    <property type="match status" value="1"/>
</dbReference>
<keyword evidence="2 4" id="KW-0808">Transferase</keyword>
<dbReference type="SUPFAM" id="SSF64005">
    <property type="entry name" value="Undecaprenyl diphosphate synthase"/>
    <property type="match status" value="1"/>
</dbReference>
<dbReference type="Proteomes" id="UP000005666">
    <property type="component" value="Chromosome 1"/>
</dbReference>
<dbReference type="NCBIfam" id="TIGR00055">
    <property type="entry name" value="uppS"/>
    <property type="match status" value="1"/>
</dbReference>
<gene>
    <name evidence="6" type="primary">TPHA0A04470</name>
    <name evidence="6" type="ordered locus">TPHA_0A04470</name>
</gene>
<dbReference type="OrthoDB" id="4173905at2759"/>
<dbReference type="GO" id="GO:0005811">
    <property type="term" value="C:lipid droplet"/>
    <property type="evidence" value="ECO:0007669"/>
    <property type="project" value="EnsemblFungi"/>
</dbReference>
<evidence type="ECO:0000256" key="3">
    <source>
        <dbReference type="ARBA" id="ARBA00022842"/>
    </source>
</evidence>
<dbReference type="PANTHER" id="PTHR10291">
    <property type="entry name" value="DEHYDRODOLICHYL DIPHOSPHATE SYNTHASE FAMILY MEMBER"/>
    <property type="match status" value="1"/>
</dbReference>
<dbReference type="EMBL" id="HE612856">
    <property type="protein sequence ID" value="CCE61520.1"/>
    <property type="molecule type" value="Genomic_DNA"/>
</dbReference>
<dbReference type="KEGG" id="tpf:TPHA_0A04470"/>
<organism evidence="6 7">
    <name type="scientific">Tetrapisispora phaffii (strain ATCC 24235 / CBS 4417 / NBRC 1672 / NRRL Y-8282 / UCD 70-5)</name>
    <name type="common">Yeast</name>
    <name type="synonym">Fabospora phaffii</name>
    <dbReference type="NCBI Taxonomy" id="1071381"/>
    <lineage>
        <taxon>Eukaryota</taxon>
        <taxon>Fungi</taxon>
        <taxon>Dikarya</taxon>
        <taxon>Ascomycota</taxon>
        <taxon>Saccharomycotina</taxon>
        <taxon>Saccharomycetes</taxon>
        <taxon>Saccharomycetales</taxon>
        <taxon>Saccharomycetaceae</taxon>
        <taxon>Tetrapisispora</taxon>
    </lineage>
</organism>
<dbReference type="PROSITE" id="PS01066">
    <property type="entry name" value="UPP_SYNTHASE"/>
    <property type="match status" value="1"/>
</dbReference>
<evidence type="ECO:0000256" key="4">
    <source>
        <dbReference type="RuleBase" id="RU363018"/>
    </source>
</evidence>
<dbReference type="HAMAP" id="MF_01139">
    <property type="entry name" value="ISPT"/>
    <property type="match status" value="1"/>
</dbReference>
<evidence type="ECO:0000256" key="5">
    <source>
        <dbReference type="SAM" id="MobiDB-lite"/>
    </source>
</evidence>
<dbReference type="GeneID" id="11532452"/>
<feature type="region of interest" description="Disordered" evidence="5">
    <location>
        <begin position="284"/>
        <end position="318"/>
    </location>
</feature>
<dbReference type="InterPro" id="IPR036424">
    <property type="entry name" value="UPP_synth-like_sf"/>
</dbReference>
<feature type="compositionally biased region" description="Low complexity" evidence="5">
    <location>
        <begin position="287"/>
        <end position="310"/>
    </location>
</feature>
<dbReference type="InterPro" id="IPR018520">
    <property type="entry name" value="UPP_synth-like_CS"/>
</dbReference>
<dbReference type="RefSeq" id="XP_003683954.1">
    <property type="nucleotide sequence ID" value="XM_003683906.1"/>
</dbReference>
<dbReference type="eggNOG" id="KOG1602">
    <property type="taxonomic scope" value="Eukaryota"/>
</dbReference>
<dbReference type="OMA" id="FDRRDLW"/>
<dbReference type="GO" id="GO:0016020">
    <property type="term" value="C:membrane"/>
    <property type="evidence" value="ECO:0007669"/>
    <property type="project" value="TreeGrafter"/>
</dbReference>
<keyword evidence="3" id="KW-0460">Magnesium</keyword>
<dbReference type="InterPro" id="IPR001441">
    <property type="entry name" value="UPP_synth-like"/>
</dbReference>
<evidence type="ECO:0000256" key="1">
    <source>
        <dbReference type="ARBA" id="ARBA00005432"/>
    </source>
</evidence>
<dbReference type="GO" id="GO:0006888">
    <property type="term" value="P:endoplasmic reticulum to Golgi vesicle-mediated transport"/>
    <property type="evidence" value="ECO:0007669"/>
    <property type="project" value="EnsemblFungi"/>
</dbReference>
<dbReference type="STRING" id="1071381.G8BNP2"/>
<evidence type="ECO:0000313" key="6">
    <source>
        <dbReference type="EMBL" id="CCE61520.1"/>
    </source>
</evidence>
<reference evidence="6 7" key="1">
    <citation type="journal article" date="2011" name="Proc. Natl. Acad. Sci. U.S.A.">
        <title>Evolutionary erosion of yeast sex chromosomes by mating-type switching accidents.</title>
        <authorList>
            <person name="Gordon J.L."/>
            <person name="Armisen D."/>
            <person name="Proux-Wera E."/>
            <person name="Oheigeartaigh S.S."/>
            <person name="Byrne K.P."/>
            <person name="Wolfe K.H."/>
        </authorList>
    </citation>
    <scope>NUCLEOTIDE SEQUENCE [LARGE SCALE GENOMIC DNA]</scope>
    <source>
        <strain evidence="7">ATCC 24235 / CBS 4417 / NBRC 1672 / NRRL Y-8282 / UCD 70-5</strain>
    </source>
</reference>
<comment type="similarity">
    <text evidence="1 4">Belongs to the UPP synthase family.</text>
</comment>
<sequence>MSEDRFKGSNGSDPSQISQSSTLNVLKNLLANTLKSSNCIPKHIGFVMDGNRRYAKKNDLEIKEGHEAGFISMAKILELCYQAGVETTTVFAFSIENFKRTSSEVDQLMNLARNRVKQITENGELAETFGVRVRVIGDLSLLSSEVLEEISDAVEVTKKNKRATLNICFPYTGREEIYHSINKNIKQTLQHKQDKIDEDTLNYNLYTAHLPKLELLIRTSGETRLSDFMLWQVCERGVMIEFLDVLWPDFTPYQMAYILMKYIYKKSVGKPLRNISLGTEYDGEIQTNNNTTNNNNKNNNNNNHNNNNDNNRNDKSCN</sequence>
<proteinExistence type="inferred from homology"/>
<dbReference type="GO" id="GO:0045547">
    <property type="term" value="F:ditrans,polycis-polyprenyl diphosphate synthase [(2E,6E)-farnesyl diphosphate specific] activity"/>
    <property type="evidence" value="ECO:0007669"/>
    <property type="project" value="EnsemblFungi"/>
</dbReference>
<dbReference type="GO" id="GO:0016094">
    <property type="term" value="P:polyprenol biosynthetic process"/>
    <property type="evidence" value="ECO:0007669"/>
    <property type="project" value="TreeGrafter"/>
</dbReference>
<protein>
    <recommendedName>
        <fullName evidence="4">Alkyl transferase</fullName>
        <ecNumber evidence="4">2.5.1.-</ecNumber>
    </recommendedName>
</protein>
<keyword evidence="7" id="KW-1185">Reference proteome</keyword>
<dbReference type="Gene3D" id="3.40.1180.10">
    <property type="entry name" value="Decaprenyl diphosphate synthase-like"/>
    <property type="match status" value="1"/>
</dbReference>
<dbReference type="HOGENOM" id="CLU_038505_0_0_1"/>
<dbReference type="Pfam" id="PF01255">
    <property type="entry name" value="Prenyltransf"/>
    <property type="match status" value="1"/>
</dbReference>
<evidence type="ECO:0000256" key="2">
    <source>
        <dbReference type="ARBA" id="ARBA00022679"/>
    </source>
</evidence>
<dbReference type="GO" id="GO:1904423">
    <property type="term" value="C:dehydrodolichyl diphosphate synthase complex"/>
    <property type="evidence" value="ECO:0007669"/>
    <property type="project" value="EnsemblFungi"/>
</dbReference>
<dbReference type="GO" id="GO:0043048">
    <property type="term" value="P:dolichyl monophosphate biosynthetic process"/>
    <property type="evidence" value="ECO:0007669"/>
    <property type="project" value="EnsemblFungi"/>
</dbReference>
<dbReference type="FunFam" id="3.40.1180.10:FF:000005">
    <property type="entry name" value="Alkyl transferase"/>
    <property type="match status" value="1"/>
</dbReference>
<dbReference type="CDD" id="cd00475">
    <property type="entry name" value="Cis_IPPS"/>
    <property type="match status" value="1"/>
</dbReference>
<accession>G8BNP2</accession>
<dbReference type="AlphaFoldDB" id="G8BNP2"/>
<dbReference type="EC" id="2.5.1.-" evidence="4"/>
<dbReference type="GO" id="GO:0005783">
    <property type="term" value="C:endoplasmic reticulum"/>
    <property type="evidence" value="ECO:0007669"/>
    <property type="project" value="EnsemblFungi"/>
</dbReference>
<name>G8BNP2_TETPH</name>